<gene>
    <name evidence="6" type="ORF">KHX13_01260</name>
</gene>
<reference evidence="6" key="1">
    <citation type="submission" date="2021-02" db="EMBL/GenBank/DDBJ databases">
        <title>Infant gut strain persistence is associated with maternal origin, phylogeny, and functional potential including surface adhesion and iron acquisition.</title>
        <authorList>
            <person name="Lou Y.C."/>
        </authorList>
    </citation>
    <scope>NUCLEOTIDE SEQUENCE</scope>
    <source>
        <strain evidence="6">L3_106_000M1_dasL3_106_000M1_concoct_15</strain>
    </source>
</reference>
<dbReference type="GO" id="GO:0016887">
    <property type="term" value="F:ATP hydrolysis activity"/>
    <property type="evidence" value="ECO:0007669"/>
    <property type="project" value="InterPro"/>
</dbReference>
<accession>A0A943EF10</accession>
<dbReference type="Pfam" id="PF13476">
    <property type="entry name" value="AAA_23"/>
    <property type="match status" value="1"/>
</dbReference>
<evidence type="ECO:0000256" key="1">
    <source>
        <dbReference type="ARBA" id="ARBA00006930"/>
    </source>
</evidence>
<evidence type="ECO:0000259" key="5">
    <source>
        <dbReference type="Pfam" id="PF13476"/>
    </source>
</evidence>
<name>A0A943EF10_9FIRM</name>
<feature type="domain" description="Rad50/SbcC-type AAA" evidence="5">
    <location>
        <begin position="5"/>
        <end position="231"/>
    </location>
</feature>
<dbReference type="GO" id="GO:0006302">
    <property type="term" value="P:double-strand break repair"/>
    <property type="evidence" value="ECO:0007669"/>
    <property type="project" value="InterPro"/>
</dbReference>
<proteinExistence type="inferred from homology"/>
<dbReference type="SUPFAM" id="SSF75712">
    <property type="entry name" value="Rad50 coiled-coil Zn hook"/>
    <property type="match status" value="1"/>
</dbReference>
<evidence type="ECO:0000256" key="4">
    <source>
        <dbReference type="SAM" id="Coils"/>
    </source>
</evidence>
<comment type="similarity">
    <text evidence="1">Belongs to the SMC family. SbcC subfamily.</text>
</comment>
<dbReference type="PANTHER" id="PTHR32114:SF2">
    <property type="entry name" value="ABC TRANSPORTER ABCH.3"/>
    <property type="match status" value="1"/>
</dbReference>
<keyword evidence="4" id="KW-0175">Coiled coil</keyword>
<evidence type="ECO:0000313" key="6">
    <source>
        <dbReference type="EMBL" id="MBS5518964.1"/>
    </source>
</evidence>
<dbReference type="EMBL" id="JAGZCZ010000001">
    <property type="protein sequence ID" value="MBS5518964.1"/>
    <property type="molecule type" value="Genomic_DNA"/>
</dbReference>
<dbReference type="PANTHER" id="PTHR32114">
    <property type="entry name" value="ABC TRANSPORTER ABCH.3"/>
    <property type="match status" value="1"/>
</dbReference>
<evidence type="ECO:0000313" key="7">
    <source>
        <dbReference type="Proteomes" id="UP000754226"/>
    </source>
</evidence>
<dbReference type="InterPro" id="IPR038729">
    <property type="entry name" value="Rad50/SbcC_AAA"/>
</dbReference>
<dbReference type="Gene3D" id="3.40.50.300">
    <property type="entry name" value="P-loop containing nucleotide triphosphate hydrolases"/>
    <property type="match status" value="2"/>
</dbReference>
<evidence type="ECO:0000256" key="3">
    <source>
        <dbReference type="ARBA" id="ARBA00013368"/>
    </source>
</evidence>
<protein>
    <recommendedName>
        <fullName evidence="3">Nuclease SbcCD subunit C</fullName>
    </recommendedName>
</protein>
<comment type="subunit">
    <text evidence="2">Heterodimer of SbcC and SbcD.</text>
</comment>
<evidence type="ECO:0000256" key="2">
    <source>
        <dbReference type="ARBA" id="ARBA00011322"/>
    </source>
</evidence>
<feature type="coiled-coil region" evidence="4">
    <location>
        <begin position="400"/>
        <end position="444"/>
    </location>
</feature>
<dbReference type="InterPro" id="IPR027417">
    <property type="entry name" value="P-loop_NTPase"/>
</dbReference>
<dbReference type="AlphaFoldDB" id="A0A943EF10"/>
<sequence length="757" mass="83708">MKPRQLVMQAFGPYADKETIDFSVLRDQQLFLITGPTGSGKTTILDAMTFALYGTASGDLRENRSLRSDYASPKVRTEVQLVFTNQDRTYEVTRSPEQELVKQRGAGTRSVPAGASLVEIDEKGERTLLASSYGAVTKEVEAILGFKAAQFRQLMVLPQGEFRRFLMADSKERRIILETLFKTQAYRKLEEALDARAKALKKDYDEAAAKKAHLLEQAQTASLEELVQVLSQNKHLLKEKEKEAAEMSAVLKKATAALEGAKKQQDLFASYETVCARRKALEEKEGTIENLKKKLKLLDEAQKLHAPYDRARQSLNRVRQAEALEKEAEKDYARALEEVTTRSQKATSTNTALLQEEVARAREELARMTAVSGEMVRLAGSLEKGKPCPVCGSLTHPHPATQTQEEKARLQKEQHDLEEKIAALKKEQDALEKAQGALKKAAGSLETAKRSAKEAAHALDHDKEAFKKALEASPFPDQPAFLAAHHDLSQKEALQEEVNRFEAQKASTEGELKILQKEISGKEKPLLAPFEEKEKAARICYEAVAAQQGALSERIAREEKERDTLKSLEEKIAKLQDDYGPIGLLAATAKGQNSENLSFSAYVLQAILDDVLKAANLRLSAISEGRYTLYRREGIHDARKEQGLDLEILDAYTGQARSVHTLSGGESFFTSLSLALGLSDVLESYAGGLHLDTILVDEGFGSLDPETLDKAMNTLMDLQKGGRLVGIISHVAELKERIPAQLIVRGGVMGSHALFRV</sequence>
<dbReference type="SUPFAM" id="SSF52540">
    <property type="entry name" value="P-loop containing nucleoside triphosphate hydrolases"/>
    <property type="match status" value="1"/>
</dbReference>
<dbReference type="Proteomes" id="UP000754226">
    <property type="component" value="Unassembled WGS sequence"/>
</dbReference>
<feature type="coiled-coil region" evidence="4">
    <location>
        <begin position="491"/>
        <end position="518"/>
    </location>
</feature>
<feature type="coiled-coil region" evidence="4">
    <location>
        <begin position="190"/>
        <end position="371"/>
    </location>
</feature>
<organism evidence="6 7">
    <name type="scientific">Acidaminococcus intestini</name>
    <dbReference type="NCBI Taxonomy" id="187327"/>
    <lineage>
        <taxon>Bacteria</taxon>
        <taxon>Bacillati</taxon>
        <taxon>Bacillota</taxon>
        <taxon>Negativicutes</taxon>
        <taxon>Acidaminococcales</taxon>
        <taxon>Acidaminococcaceae</taxon>
        <taxon>Acidaminococcus</taxon>
    </lineage>
</organism>
<dbReference type="Pfam" id="PF13558">
    <property type="entry name" value="SbcC_Walker_B"/>
    <property type="match status" value="1"/>
</dbReference>
<comment type="caution">
    <text evidence="6">The sequence shown here is derived from an EMBL/GenBank/DDBJ whole genome shotgun (WGS) entry which is preliminary data.</text>
</comment>